<accession>A0A3R8NSK3</accession>
<keyword evidence="1" id="KW-0732">Signal</keyword>
<organism evidence="3 4">
    <name type="scientific">Lautropia dentalis</name>
    <dbReference type="NCBI Taxonomy" id="2490857"/>
    <lineage>
        <taxon>Bacteria</taxon>
        <taxon>Pseudomonadati</taxon>
        <taxon>Pseudomonadota</taxon>
        <taxon>Betaproteobacteria</taxon>
        <taxon>Burkholderiales</taxon>
        <taxon>Burkholderiaceae</taxon>
        <taxon>Lautropia</taxon>
    </lineage>
</organism>
<dbReference type="OrthoDB" id="571173at2"/>
<dbReference type="Proteomes" id="UP000270261">
    <property type="component" value="Unassembled WGS sequence"/>
</dbReference>
<dbReference type="Gene3D" id="3.40.190.10">
    <property type="entry name" value="Periplasmic binding protein-like II"/>
    <property type="match status" value="2"/>
</dbReference>
<dbReference type="SUPFAM" id="SSF53850">
    <property type="entry name" value="Periplasmic binding protein-like II"/>
    <property type="match status" value="1"/>
</dbReference>
<sequence length="251" mass="26227">MTVAAIDDPALVAELVPTGRLRAVINLGNALLAHRQPDSPEPAGVSVDLARSLARLLGVELDLIPVNIAAEAVAAVTEERADIGFFAIDPERGAGIGFTAPYVLIEGAYLVLKNSPLTDNAQVDAEGHRIVVGKGSAYDLWLTRNIRHATLVRAASSQAVVDTFMADRLDVAAGVRQQLEADAARVPGLRLLPGRFMVIEQAMGLPKGRSERAAGLLKSFVEHAKASGAVAAALQAHHIHGASVAPAATQP</sequence>
<dbReference type="InterPro" id="IPR001638">
    <property type="entry name" value="Solute-binding_3/MltF_N"/>
</dbReference>
<dbReference type="Pfam" id="PF00497">
    <property type="entry name" value="SBP_bac_3"/>
    <property type="match status" value="1"/>
</dbReference>
<feature type="domain" description="Solute-binding protein family 3/N-terminal" evidence="2">
    <location>
        <begin position="20"/>
        <end position="241"/>
    </location>
</feature>
<dbReference type="PANTHER" id="PTHR35936:SF17">
    <property type="entry name" value="ARGININE-BINDING EXTRACELLULAR PROTEIN ARTP"/>
    <property type="match status" value="1"/>
</dbReference>
<keyword evidence="4" id="KW-1185">Reference proteome</keyword>
<reference evidence="3 4" key="1">
    <citation type="submission" date="2018-11" db="EMBL/GenBank/DDBJ databases">
        <title>Genome sequencing of Lautropia sp. KCOM 2505 (= ChDC F240).</title>
        <authorList>
            <person name="Kook J.-K."/>
            <person name="Park S.-N."/>
            <person name="Lim Y.K."/>
        </authorList>
    </citation>
    <scope>NUCLEOTIDE SEQUENCE [LARGE SCALE GENOMIC DNA]</scope>
    <source>
        <strain evidence="3 4">KCOM 2505</strain>
    </source>
</reference>
<evidence type="ECO:0000259" key="2">
    <source>
        <dbReference type="SMART" id="SM00062"/>
    </source>
</evidence>
<name>A0A3R8NSK3_9BURK</name>
<dbReference type="RefSeq" id="WP_125094306.1">
    <property type="nucleotide sequence ID" value="NZ_RRUE01000001.1"/>
</dbReference>
<gene>
    <name evidence="3" type="ORF">EHV23_00890</name>
</gene>
<protein>
    <submittedName>
        <fullName evidence="3">ABC transporter substrate-binding protein</fullName>
    </submittedName>
</protein>
<dbReference type="AlphaFoldDB" id="A0A3R8NSK3"/>
<proteinExistence type="predicted"/>
<comment type="caution">
    <text evidence="3">The sequence shown here is derived from an EMBL/GenBank/DDBJ whole genome shotgun (WGS) entry which is preliminary data.</text>
</comment>
<dbReference type="EMBL" id="RRUE01000001">
    <property type="protein sequence ID" value="RRN44874.1"/>
    <property type="molecule type" value="Genomic_DNA"/>
</dbReference>
<evidence type="ECO:0000256" key="1">
    <source>
        <dbReference type="ARBA" id="ARBA00022729"/>
    </source>
</evidence>
<dbReference type="PANTHER" id="PTHR35936">
    <property type="entry name" value="MEMBRANE-BOUND LYTIC MUREIN TRANSGLYCOSYLASE F"/>
    <property type="match status" value="1"/>
</dbReference>
<evidence type="ECO:0000313" key="4">
    <source>
        <dbReference type="Proteomes" id="UP000270261"/>
    </source>
</evidence>
<dbReference type="SMART" id="SM00062">
    <property type="entry name" value="PBPb"/>
    <property type="match status" value="1"/>
</dbReference>
<evidence type="ECO:0000313" key="3">
    <source>
        <dbReference type="EMBL" id="RRN44874.1"/>
    </source>
</evidence>